<feature type="transmembrane region" description="Helical" evidence="10">
    <location>
        <begin position="12"/>
        <end position="35"/>
    </location>
</feature>
<dbReference type="InterPro" id="IPR001185">
    <property type="entry name" value="MS_channel"/>
</dbReference>
<keyword evidence="9 10" id="KW-0407">Ion channel</keyword>
<evidence type="ECO:0000256" key="5">
    <source>
        <dbReference type="ARBA" id="ARBA00022692"/>
    </source>
</evidence>
<comment type="subunit">
    <text evidence="10">Homopentamer.</text>
</comment>
<keyword evidence="5 10" id="KW-0812">Transmembrane</keyword>
<dbReference type="InterPro" id="IPR019823">
    <property type="entry name" value="Mechanosensitive_channel_CS"/>
</dbReference>
<comment type="subcellular location">
    <subcellularLocation>
        <location evidence="1 10">Cell membrane</location>
        <topology evidence="1 10">Multi-pass membrane protein</topology>
    </subcellularLocation>
</comment>
<dbReference type="PRINTS" id="PR01264">
    <property type="entry name" value="MECHCHANNEL"/>
</dbReference>
<evidence type="ECO:0000256" key="9">
    <source>
        <dbReference type="ARBA" id="ARBA00023303"/>
    </source>
</evidence>
<gene>
    <name evidence="10" type="primary">mscL</name>
    <name evidence="11" type="ORF">CferDRAFT_0480</name>
</gene>
<reference evidence="11 12" key="1">
    <citation type="submission" date="2006-07" db="EMBL/GenBank/DDBJ databases">
        <title>Annotation of the draft genome assembly of Chlorobium ferroxidans DSM 13031.</title>
        <authorList>
            <consortium name="US DOE Joint Genome Institute (JGI-ORNL)"/>
            <person name="Larimer F."/>
            <person name="Land M."/>
            <person name="Hauser L."/>
        </authorList>
    </citation>
    <scope>NUCLEOTIDE SEQUENCE [LARGE SCALE GENOMIC DNA]</scope>
    <source>
        <strain evidence="11 12">DSM 13031</strain>
    </source>
</reference>
<evidence type="ECO:0000256" key="2">
    <source>
        <dbReference type="ARBA" id="ARBA00007254"/>
    </source>
</evidence>
<evidence type="ECO:0000256" key="7">
    <source>
        <dbReference type="ARBA" id="ARBA00023065"/>
    </source>
</evidence>
<name>Q0YQ81_9CHLB</name>
<evidence type="ECO:0000256" key="3">
    <source>
        <dbReference type="ARBA" id="ARBA00022448"/>
    </source>
</evidence>
<organism evidence="11 12">
    <name type="scientific">Chlorobium ferrooxidans DSM 13031</name>
    <dbReference type="NCBI Taxonomy" id="377431"/>
    <lineage>
        <taxon>Bacteria</taxon>
        <taxon>Pseudomonadati</taxon>
        <taxon>Chlorobiota</taxon>
        <taxon>Chlorobiia</taxon>
        <taxon>Chlorobiales</taxon>
        <taxon>Chlorobiaceae</taxon>
        <taxon>Chlorobium/Pelodictyon group</taxon>
        <taxon>Chlorobium</taxon>
    </lineage>
</organism>
<comment type="similarity">
    <text evidence="2 10">Belongs to the MscL family.</text>
</comment>
<keyword evidence="7 10" id="KW-0406">Ion transport</keyword>
<dbReference type="EMBL" id="AASE01000019">
    <property type="protein sequence ID" value="EAT58473.1"/>
    <property type="molecule type" value="Genomic_DNA"/>
</dbReference>
<comment type="caution">
    <text evidence="11">The sequence shown here is derived from an EMBL/GenBank/DDBJ whole genome shotgun (WGS) entry which is preliminary data.</text>
</comment>
<keyword evidence="8 10" id="KW-0472">Membrane</keyword>
<dbReference type="Gene3D" id="1.10.1200.120">
    <property type="entry name" value="Large-conductance mechanosensitive channel, MscL, domain 1"/>
    <property type="match status" value="1"/>
</dbReference>
<dbReference type="SUPFAM" id="SSF81330">
    <property type="entry name" value="Gated mechanosensitive channel"/>
    <property type="match status" value="1"/>
</dbReference>
<dbReference type="InterPro" id="IPR036019">
    <property type="entry name" value="MscL_channel"/>
</dbReference>
<dbReference type="GO" id="GO:0008381">
    <property type="term" value="F:mechanosensitive monoatomic ion channel activity"/>
    <property type="evidence" value="ECO:0007669"/>
    <property type="project" value="UniProtKB-UniRule"/>
</dbReference>
<protein>
    <recommendedName>
        <fullName evidence="10">Large-conductance mechanosensitive channel</fullName>
    </recommendedName>
</protein>
<dbReference type="Pfam" id="PF01741">
    <property type="entry name" value="MscL"/>
    <property type="match status" value="1"/>
</dbReference>
<dbReference type="PANTHER" id="PTHR30266:SF2">
    <property type="entry name" value="LARGE-CONDUCTANCE MECHANOSENSITIVE CHANNEL"/>
    <property type="match status" value="1"/>
</dbReference>
<dbReference type="Proteomes" id="UP000004162">
    <property type="component" value="Unassembled WGS sequence"/>
</dbReference>
<dbReference type="PROSITE" id="PS01327">
    <property type="entry name" value="MSCL"/>
    <property type="match status" value="1"/>
</dbReference>
<feature type="transmembrane region" description="Helical" evidence="10">
    <location>
        <begin position="82"/>
        <end position="105"/>
    </location>
</feature>
<evidence type="ECO:0000313" key="12">
    <source>
        <dbReference type="Proteomes" id="UP000004162"/>
    </source>
</evidence>
<dbReference type="HAMAP" id="MF_00115">
    <property type="entry name" value="MscL"/>
    <property type="match status" value="1"/>
</dbReference>
<evidence type="ECO:0000256" key="10">
    <source>
        <dbReference type="HAMAP-Rule" id="MF_00115"/>
    </source>
</evidence>
<keyword evidence="12" id="KW-1185">Reference proteome</keyword>
<evidence type="ECO:0000256" key="4">
    <source>
        <dbReference type="ARBA" id="ARBA00022475"/>
    </source>
</evidence>
<keyword evidence="3 10" id="KW-0813">Transport</keyword>
<evidence type="ECO:0000313" key="11">
    <source>
        <dbReference type="EMBL" id="EAT58473.1"/>
    </source>
</evidence>
<proteinExistence type="inferred from homology"/>
<keyword evidence="4 10" id="KW-1003">Cell membrane</keyword>
<accession>Q0YQ81</accession>
<dbReference type="AlphaFoldDB" id="Q0YQ81"/>
<comment type="function">
    <text evidence="10">Channel that opens in response to stretch forces in the membrane lipid bilayer. May participate in the regulation of osmotic pressure changes within the cell.</text>
</comment>
<dbReference type="InterPro" id="IPR037673">
    <property type="entry name" value="MSC/AndL"/>
</dbReference>
<dbReference type="NCBIfam" id="NF001843">
    <property type="entry name" value="PRK00567.1-4"/>
    <property type="match status" value="1"/>
</dbReference>
<sequence length="152" mass="15900">MLKEFKEFAVKGNVVDMAVGIIVGGAFGSIVTTLVSEVLMPPLGLLLGGVDFSNLYIVLKEGAKAGPYSALLDAKAAGAVTINYGVFLNSVISFLIMAFAVFLLVKAINTLRRMEKTPAAAPPSAPTTKECPYCLSSVPLKATRCPGCTSQI</sequence>
<dbReference type="RefSeq" id="WP_006366919.1">
    <property type="nucleotide sequence ID" value="NZ_AASE01000019.1"/>
</dbReference>
<dbReference type="NCBIfam" id="TIGR00220">
    <property type="entry name" value="mscL"/>
    <property type="match status" value="1"/>
</dbReference>
<dbReference type="OrthoDB" id="9810350at2"/>
<evidence type="ECO:0000256" key="8">
    <source>
        <dbReference type="ARBA" id="ARBA00023136"/>
    </source>
</evidence>
<evidence type="ECO:0000256" key="6">
    <source>
        <dbReference type="ARBA" id="ARBA00022989"/>
    </source>
</evidence>
<dbReference type="PANTHER" id="PTHR30266">
    <property type="entry name" value="MECHANOSENSITIVE CHANNEL MSCL"/>
    <property type="match status" value="1"/>
</dbReference>
<keyword evidence="6 10" id="KW-1133">Transmembrane helix</keyword>
<dbReference type="GO" id="GO:0005886">
    <property type="term" value="C:plasma membrane"/>
    <property type="evidence" value="ECO:0007669"/>
    <property type="project" value="UniProtKB-SubCell"/>
</dbReference>
<evidence type="ECO:0000256" key="1">
    <source>
        <dbReference type="ARBA" id="ARBA00004651"/>
    </source>
</evidence>
<reference evidence="11 12" key="2">
    <citation type="submission" date="2006-07" db="EMBL/GenBank/DDBJ databases">
        <title>Sequencing of the draft genome and assembly of Chlorobium ferroxidans DSM 13031.</title>
        <authorList>
            <consortium name="US DOE Joint Genome Institute (JGI-PGF)"/>
            <person name="Copeland A."/>
            <person name="Lucas S."/>
            <person name="Lapidus A."/>
            <person name="Barry K."/>
            <person name="Glavina del Rio T."/>
            <person name="Dalin E."/>
            <person name="Tice H."/>
            <person name="Bruce D."/>
            <person name="Pitluck S."/>
            <person name="Richardson P."/>
        </authorList>
    </citation>
    <scope>NUCLEOTIDE SEQUENCE [LARGE SCALE GENOMIC DNA]</scope>
    <source>
        <strain evidence="11 12">DSM 13031</strain>
    </source>
</reference>